<evidence type="ECO:0000259" key="1">
    <source>
        <dbReference type="PROSITE" id="PS50075"/>
    </source>
</evidence>
<dbReference type="InterPro" id="IPR036736">
    <property type="entry name" value="ACP-like_sf"/>
</dbReference>
<comment type="caution">
    <text evidence="2">The sequence shown here is derived from an EMBL/GenBank/DDBJ whole genome shotgun (WGS) entry which is preliminary data.</text>
</comment>
<evidence type="ECO:0000313" key="2">
    <source>
        <dbReference type="EMBL" id="OAB33773.1"/>
    </source>
</evidence>
<gene>
    <name evidence="2" type="ORF">PGLA_22835</name>
</gene>
<name>A0A162LSU7_9BACL</name>
<dbReference type="EMBL" id="LVJH01000070">
    <property type="protein sequence ID" value="OAB33773.1"/>
    <property type="molecule type" value="Genomic_DNA"/>
</dbReference>
<sequence>MQTYTGYRTVVDQLVKEKLTDSFLPDTDLRILGMDSFKTISLISSIEEKLEIVIDDEDLIIDNFLSYNQIITLLSSKYIKD</sequence>
<dbReference type="InterPro" id="IPR009081">
    <property type="entry name" value="PP-bd_ACP"/>
</dbReference>
<dbReference type="AlphaFoldDB" id="A0A162LSU7"/>
<feature type="domain" description="Carrier" evidence="1">
    <location>
        <begin position="1"/>
        <end position="78"/>
    </location>
</feature>
<dbReference type="Gene3D" id="1.10.1200.10">
    <property type="entry name" value="ACP-like"/>
    <property type="match status" value="1"/>
</dbReference>
<dbReference type="Proteomes" id="UP000076967">
    <property type="component" value="Unassembled WGS sequence"/>
</dbReference>
<reference evidence="2 3" key="1">
    <citation type="submission" date="2016-03" db="EMBL/GenBank/DDBJ databases">
        <title>Draft genome sequence of Paenibacillus glacialis DSM 22343.</title>
        <authorList>
            <person name="Shin S.-K."/>
            <person name="Yi H."/>
        </authorList>
    </citation>
    <scope>NUCLEOTIDE SEQUENCE [LARGE SCALE GENOMIC DNA]</scope>
    <source>
        <strain evidence="2 3">DSM 22343</strain>
    </source>
</reference>
<protein>
    <recommendedName>
        <fullName evidence="1">Carrier domain-containing protein</fullName>
    </recommendedName>
</protein>
<organism evidence="2 3">
    <name type="scientific">Paenibacillus glacialis</name>
    <dbReference type="NCBI Taxonomy" id="494026"/>
    <lineage>
        <taxon>Bacteria</taxon>
        <taxon>Bacillati</taxon>
        <taxon>Bacillota</taxon>
        <taxon>Bacilli</taxon>
        <taxon>Bacillales</taxon>
        <taxon>Paenibacillaceae</taxon>
        <taxon>Paenibacillus</taxon>
    </lineage>
</organism>
<accession>A0A162LSU7</accession>
<dbReference type="SUPFAM" id="SSF47336">
    <property type="entry name" value="ACP-like"/>
    <property type="match status" value="1"/>
</dbReference>
<dbReference type="Pfam" id="PF00550">
    <property type="entry name" value="PP-binding"/>
    <property type="match status" value="1"/>
</dbReference>
<proteinExistence type="predicted"/>
<dbReference type="STRING" id="494026.PGLA_22835"/>
<dbReference type="PROSITE" id="PS50075">
    <property type="entry name" value="CARRIER"/>
    <property type="match status" value="1"/>
</dbReference>
<dbReference type="RefSeq" id="WP_068537453.1">
    <property type="nucleotide sequence ID" value="NZ_LVJH01000070.1"/>
</dbReference>
<keyword evidence="3" id="KW-1185">Reference proteome</keyword>
<evidence type="ECO:0000313" key="3">
    <source>
        <dbReference type="Proteomes" id="UP000076967"/>
    </source>
</evidence>